<evidence type="ECO:0000313" key="2">
    <source>
        <dbReference type="EMBL" id="KAL0352109.1"/>
    </source>
</evidence>
<dbReference type="PANTHER" id="PTHR46148:SF52">
    <property type="entry name" value="OS04G0603800 PROTEIN"/>
    <property type="match status" value="1"/>
</dbReference>
<gene>
    <name evidence="2" type="ORF">Scaly_1599600</name>
</gene>
<accession>A0AAW2P8G8</accession>
<evidence type="ECO:0000259" key="1">
    <source>
        <dbReference type="Pfam" id="PF24626"/>
    </source>
</evidence>
<dbReference type="EMBL" id="JACGWM010000009">
    <property type="protein sequence ID" value="KAL0352109.1"/>
    <property type="molecule type" value="Genomic_DNA"/>
</dbReference>
<dbReference type="AlphaFoldDB" id="A0AAW2P8G8"/>
<organism evidence="2">
    <name type="scientific">Sesamum calycinum</name>
    <dbReference type="NCBI Taxonomy" id="2727403"/>
    <lineage>
        <taxon>Eukaryota</taxon>
        <taxon>Viridiplantae</taxon>
        <taxon>Streptophyta</taxon>
        <taxon>Embryophyta</taxon>
        <taxon>Tracheophyta</taxon>
        <taxon>Spermatophyta</taxon>
        <taxon>Magnoliopsida</taxon>
        <taxon>eudicotyledons</taxon>
        <taxon>Gunneridae</taxon>
        <taxon>Pentapetalae</taxon>
        <taxon>asterids</taxon>
        <taxon>lamiids</taxon>
        <taxon>Lamiales</taxon>
        <taxon>Pedaliaceae</taxon>
        <taxon>Sesamum</taxon>
    </lineage>
</organism>
<dbReference type="InterPro" id="IPR056924">
    <property type="entry name" value="SH3_Tf2-1"/>
</dbReference>
<comment type="caution">
    <text evidence="2">The sequence shown here is derived from an EMBL/GenBank/DDBJ whole genome shotgun (WGS) entry which is preliminary data.</text>
</comment>
<feature type="domain" description="Tf2-1-like SH3-like" evidence="1">
    <location>
        <begin position="38"/>
        <end position="102"/>
    </location>
</feature>
<name>A0AAW2P8G8_9LAMI</name>
<protein>
    <recommendedName>
        <fullName evidence="1">Tf2-1-like SH3-like domain-containing protein</fullName>
    </recommendedName>
</protein>
<reference evidence="2" key="2">
    <citation type="journal article" date="2024" name="Plant">
        <title>Genomic evolution and insights into agronomic trait innovations of Sesamum species.</title>
        <authorList>
            <person name="Miao H."/>
            <person name="Wang L."/>
            <person name="Qu L."/>
            <person name="Liu H."/>
            <person name="Sun Y."/>
            <person name="Le M."/>
            <person name="Wang Q."/>
            <person name="Wei S."/>
            <person name="Zheng Y."/>
            <person name="Lin W."/>
            <person name="Duan Y."/>
            <person name="Cao H."/>
            <person name="Xiong S."/>
            <person name="Wang X."/>
            <person name="Wei L."/>
            <person name="Li C."/>
            <person name="Ma Q."/>
            <person name="Ju M."/>
            <person name="Zhao R."/>
            <person name="Li G."/>
            <person name="Mu C."/>
            <person name="Tian Q."/>
            <person name="Mei H."/>
            <person name="Zhang T."/>
            <person name="Gao T."/>
            <person name="Zhang H."/>
        </authorList>
    </citation>
    <scope>NUCLEOTIDE SEQUENCE</scope>
    <source>
        <strain evidence="2">KEN8</strain>
    </source>
</reference>
<sequence length="159" mass="18723">MQERIKIMQLLKDNLHLAQERMKLFADKKISKREFDVGDEVFLKLQPYKQTSVALRKQLKLYAKYFGPNKVLEKMGKVAYKLALPPEAKIHPIFYVSLLKKKIRSKYFSSIDLLEFEDEIFKVYMWPFYPGDWCPKNNVVVNVNSMVSCIPRSSNLGRL</sequence>
<proteinExistence type="predicted"/>
<dbReference type="Pfam" id="PF24626">
    <property type="entry name" value="SH3_Tf2-1"/>
    <property type="match status" value="1"/>
</dbReference>
<dbReference type="PANTHER" id="PTHR46148">
    <property type="entry name" value="CHROMO DOMAIN-CONTAINING PROTEIN"/>
    <property type="match status" value="1"/>
</dbReference>
<reference evidence="2" key="1">
    <citation type="submission" date="2020-06" db="EMBL/GenBank/DDBJ databases">
        <authorList>
            <person name="Li T."/>
            <person name="Hu X."/>
            <person name="Zhang T."/>
            <person name="Song X."/>
            <person name="Zhang H."/>
            <person name="Dai N."/>
            <person name="Sheng W."/>
            <person name="Hou X."/>
            <person name="Wei L."/>
        </authorList>
    </citation>
    <scope>NUCLEOTIDE SEQUENCE</scope>
    <source>
        <strain evidence="2">KEN8</strain>
        <tissue evidence="2">Leaf</tissue>
    </source>
</reference>